<dbReference type="AlphaFoldDB" id="A0A519BC42"/>
<proteinExistence type="predicted"/>
<gene>
    <name evidence="2" type="ORF">EVJ47_00750</name>
</gene>
<feature type="chain" id="PRO_5021944150" description="Cytochrome C" evidence="1">
    <location>
        <begin position="23"/>
        <end position="482"/>
    </location>
</feature>
<evidence type="ECO:0008006" key="4">
    <source>
        <dbReference type="Google" id="ProtNLM"/>
    </source>
</evidence>
<accession>A0A519BC42</accession>
<sequence length="482" mass="51712">MKKKLVVTMVALFILAFSFAIAPKKANAIPAFAQKYHFSCAVCHTVFPNLNPFGRAFWRNGFRLPGTNGTPSDATQITEGLSLPNPWPIPIMVEPIISYQHYTNENVSSATDAFGASVDVVDAGAFKLYTPLADSLSFYVHYGFGAGKGNINGKQIFASINGLGSGFGAPSHLFNLKLGQVTTASPYFYRQMPFYILGGPAGNGQGLTVDNQGGGEGASLIHARNAGFALYGTPGYHLWYKVTVTNDAGAGTGEAAYYTKLVNHVTTDKSVSNAMEYSYQLKEYYPIPMGQLEFGYYGATVAEPLNGNAGSWTNRVTVNGVDVDLANDIYELGLTYMVQSDNHPYGNPSLSSTNETLPDGTIVGSSNSSNGYSTFEVYGRYLLPQIGNGLMLSADYAQYSWTHKDLAEAAGGNATSTCVNSQLYGSVYTNTSLAGVCDEGIKDAFAINVEYNLAYNAHLYLAYLITNKSQADTVGTGLDFAF</sequence>
<keyword evidence="1" id="KW-0732">Signal</keyword>
<organism evidence="2 3">
    <name type="scientific">Candidatus Acidulodesulfobacterium ferriphilum</name>
    <dbReference type="NCBI Taxonomy" id="2597223"/>
    <lineage>
        <taxon>Bacteria</taxon>
        <taxon>Deltaproteobacteria</taxon>
        <taxon>Candidatus Acidulodesulfobacterales</taxon>
        <taxon>Candidatus Acidulodesulfobacterium</taxon>
    </lineage>
</organism>
<evidence type="ECO:0000313" key="3">
    <source>
        <dbReference type="Proteomes" id="UP000320813"/>
    </source>
</evidence>
<name>A0A519BC42_9DELT</name>
<feature type="signal peptide" evidence="1">
    <location>
        <begin position="1"/>
        <end position="22"/>
    </location>
</feature>
<evidence type="ECO:0000313" key="2">
    <source>
        <dbReference type="EMBL" id="RZD14847.1"/>
    </source>
</evidence>
<evidence type="ECO:0000256" key="1">
    <source>
        <dbReference type="SAM" id="SignalP"/>
    </source>
</evidence>
<dbReference type="Proteomes" id="UP000320813">
    <property type="component" value="Unassembled WGS sequence"/>
</dbReference>
<comment type="caution">
    <text evidence="2">The sequence shown here is derived from an EMBL/GenBank/DDBJ whole genome shotgun (WGS) entry which is preliminary data.</text>
</comment>
<protein>
    <recommendedName>
        <fullName evidence="4">Cytochrome C</fullName>
    </recommendedName>
</protein>
<reference evidence="2 3" key="1">
    <citation type="submission" date="2019-01" db="EMBL/GenBank/DDBJ databases">
        <title>Insights into ecological role of a new deltaproteobacterial order Candidatus Sinidesulfobacterales (Sva0485) by metagenomics and metatranscriptomics.</title>
        <authorList>
            <person name="Tan S."/>
            <person name="Liu J."/>
            <person name="Fang Y."/>
            <person name="Hedlund B.P."/>
            <person name="Lian Z.H."/>
            <person name="Huang L.Y."/>
            <person name="Li J.T."/>
            <person name="Huang L.N."/>
            <person name="Li W.J."/>
            <person name="Jiang H.C."/>
            <person name="Dong H.L."/>
            <person name="Shu W.S."/>
        </authorList>
    </citation>
    <scope>NUCLEOTIDE SEQUENCE [LARGE SCALE GENOMIC DNA]</scope>
    <source>
        <strain evidence="2">AP3</strain>
    </source>
</reference>
<dbReference type="EMBL" id="SGBD01000001">
    <property type="protein sequence ID" value="RZD14847.1"/>
    <property type="molecule type" value="Genomic_DNA"/>
</dbReference>